<evidence type="ECO:0000256" key="5">
    <source>
        <dbReference type="ARBA" id="ARBA00022763"/>
    </source>
</evidence>
<evidence type="ECO:0000256" key="8">
    <source>
        <dbReference type="ARBA" id="ARBA00033408"/>
    </source>
</evidence>
<dbReference type="InterPro" id="IPR003395">
    <property type="entry name" value="RecF/RecN/SMC_N"/>
</dbReference>
<proteinExistence type="inferred from homology"/>
<evidence type="ECO:0000256" key="6">
    <source>
        <dbReference type="ARBA" id="ARBA00022840"/>
    </source>
</evidence>
<dbReference type="RefSeq" id="WP_062843513.1">
    <property type="nucleotide sequence ID" value="NZ_CP014945.1"/>
</dbReference>
<dbReference type="Gene3D" id="3.40.50.300">
    <property type="entry name" value="P-loop containing nucleotide triphosphate hydrolases"/>
    <property type="match status" value="2"/>
</dbReference>
<keyword evidence="4" id="KW-0547">Nucleotide-binding</keyword>
<dbReference type="PANTHER" id="PTHR11059:SF0">
    <property type="entry name" value="DNA REPAIR PROTEIN RECN"/>
    <property type="match status" value="1"/>
</dbReference>
<dbReference type="EMBL" id="CP014945">
    <property type="protein sequence ID" value="AMT95713.1"/>
    <property type="molecule type" value="Genomic_DNA"/>
</dbReference>
<accession>A0ABM5ZUQ2</accession>
<dbReference type="CDD" id="cd03241">
    <property type="entry name" value="ABC_RecN"/>
    <property type="match status" value="1"/>
</dbReference>
<dbReference type="PANTHER" id="PTHR11059">
    <property type="entry name" value="DNA REPAIR PROTEIN RECN"/>
    <property type="match status" value="1"/>
</dbReference>
<organism evidence="11 12">
    <name type="scientific">Psychrobacter alimentarius</name>
    <dbReference type="NCBI Taxonomy" id="261164"/>
    <lineage>
        <taxon>Bacteria</taxon>
        <taxon>Pseudomonadati</taxon>
        <taxon>Pseudomonadota</taxon>
        <taxon>Gammaproteobacteria</taxon>
        <taxon>Moraxellales</taxon>
        <taxon>Moraxellaceae</taxon>
        <taxon>Psychrobacter</taxon>
    </lineage>
</organism>
<evidence type="ECO:0000256" key="4">
    <source>
        <dbReference type="ARBA" id="ARBA00022741"/>
    </source>
</evidence>
<keyword evidence="7 9" id="KW-0234">DNA repair</keyword>
<keyword evidence="6" id="KW-0067">ATP-binding</keyword>
<dbReference type="NCBIfam" id="NF008121">
    <property type="entry name" value="PRK10869.1"/>
    <property type="match status" value="1"/>
</dbReference>
<dbReference type="InterPro" id="IPR004604">
    <property type="entry name" value="DNA_recomb/repair_RecN"/>
</dbReference>
<protein>
    <recommendedName>
        <fullName evidence="3 9">DNA repair protein RecN</fullName>
    </recommendedName>
    <alternativeName>
        <fullName evidence="8 9">Recombination protein N</fullName>
    </alternativeName>
</protein>
<keyword evidence="12" id="KW-1185">Reference proteome</keyword>
<evidence type="ECO:0000256" key="9">
    <source>
        <dbReference type="PIRNR" id="PIRNR003128"/>
    </source>
</evidence>
<comment type="function">
    <text evidence="1 9">May be involved in recombinational repair of damaged DNA.</text>
</comment>
<comment type="similarity">
    <text evidence="2 9">Belongs to the RecN family.</text>
</comment>
<dbReference type="SUPFAM" id="SSF52540">
    <property type="entry name" value="P-loop containing nucleoside triphosphate hydrolases"/>
    <property type="match status" value="1"/>
</dbReference>
<dbReference type="PIRSF" id="PIRSF003128">
    <property type="entry name" value="RecN"/>
    <property type="match status" value="1"/>
</dbReference>
<dbReference type="GeneID" id="33058826"/>
<evidence type="ECO:0000256" key="1">
    <source>
        <dbReference type="ARBA" id="ARBA00003618"/>
    </source>
</evidence>
<sequence length="559" mass="61588">MLVSLTLHQFALIAQHELNVACGFNVITGETGAGKSLLLDALSLCIGERADSAMVRHGAAHADIYAQFDVESNPVVAEWFVKNERLLEEPEVLIRRQLSNTGRSKAWLNGTPVSLAELKSLGALLVNIHSQHAQQALLKPQFVVQWLDEMAQTTPLAIQTANSYQQYQQLKRRADDIASRESQRQDRIQLLQNQLADIAPLLAVDYADVEAEHEELSNIEALMTEASHGLHLLDNDTDEPDVMTLLGQAIKICDHQVGVSQTFEQASEQLHLAQQQITEVTALLSDYAEQQLPDPERLQTLDSLISLGHRLSRKHNLPAGELVHEAKGWQEQLDQLENEPSSDAMASQIEQAWQAYLAFATQLNKARTKAAPMVSKQLIEQLQPLALPNARCEFVFTKKVETSQYNAQGCFDIDLLFSANVGMPMQPLHKIASGGELSRMALVMQVLQATSADNNAAKPMLVFDEVDVGISGGTAQVVGELLRALGQTQQLLAITHQAQVAAQAHQHILVQKHHQEQTESELLIVTGHAQVDELARMSGGVTITDVTREHARSLLTDVK</sequence>
<keyword evidence="5 9" id="KW-0227">DNA damage</keyword>
<feature type="domain" description="RecF/RecN/SMC N-terminal" evidence="10">
    <location>
        <begin position="2"/>
        <end position="517"/>
    </location>
</feature>
<evidence type="ECO:0000256" key="2">
    <source>
        <dbReference type="ARBA" id="ARBA00009441"/>
    </source>
</evidence>
<evidence type="ECO:0000313" key="12">
    <source>
        <dbReference type="Proteomes" id="UP000076104"/>
    </source>
</evidence>
<evidence type="ECO:0000256" key="3">
    <source>
        <dbReference type="ARBA" id="ARBA00021315"/>
    </source>
</evidence>
<reference evidence="11 12" key="1">
    <citation type="submission" date="2016-03" db="EMBL/GenBank/DDBJ databases">
        <title>Genome sequencing of Psychrobacter alimentarius PAMC 27889.</title>
        <authorList>
            <person name="Lee J."/>
            <person name="Kim O.-S."/>
        </authorList>
    </citation>
    <scope>NUCLEOTIDE SEQUENCE [LARGE SCALE GENOMIC DNA]</scope>
    <source>
        <strain evidence="11 12">PAMC 27889</strain>
    </source>
</reference>
<dbReference type="NCBIfam" id="TIGR00634">
    <property type="entry name" value="recN"/>
    <property type="match status" value="1"/>
</dbReference>
<evidence type="ECO:0000259" key="10">
    <source>
        <dbReference type="Pfam" id="PF02463"/>
    </source>
</evidence>
<gene>
    <name evidence="11" type="ORF">A3K91_0075</name>
</gene>
<dbReference type="InterPro" id="IPR027417">
    <property type="entry name" value="P-loop_NTPase"/>
</dbReference>
<evidence type="ECO:0000313" key="11">
    <source>
        <dbReference type="EMBL" id="AMT95713.1"/>
    </source>
</evidence>
<dbReference type="Pfam" id="PF02463">
    <property type="entry name" value="SMC_N"/>
    <property type="match status" value="1"/>
</dbReference>
<name>A0ABM5ZUQ2_9GAMM</name>
<dbReference type="Proteomes" id="UP000076104">
    <property type="component" value="Chromosome"/>
</dbReference>
<evidence type="ECO:0000256" key="7">
    <source>
        <dbReference type="ARBA" id="ARBA00023204"/>
    </source>
</evidence>